<dbReference type="Gene3D" id="1.10.10.10">
    <property type="entry name" value="Winged helix-like DNA-binding domain superfamily/Winged helix DNA-binding domain"/>
    <property type="match status" value="1"/>
</dbReference>
<dbReference type="Gene3D" id="3.40.190.10">
    <property type="entry name" value="Periplasmic binding protein-like II"/>
    <property type="match status" value="2"/>
</dbReference>
<protein>
    <submittedName>
        <fullName evidence="7">Hydrogen peroxide-inducible genes activator</fullName>
    </submittedName>
</protein>
<dbReference type="PANTHER" id="PTHR30346">
    <property type="entry name" value="TRANSCRIPTIONAL DUAL REGULATOR HCAR-RELATED"/>
    <property type="match status" value="1"/>
</dbReference>
<dbReference type="InterPro" id="IPR005119">
    <property type="entry name" value="LysR_subst-bd"/>
</dbReference>
<evidence type="ECO:0000256" key="2">
    <source>
        <dbReference type="ARBA" id="ARBA00023015"/>
    </source>
</evidence>
<feature type="domain" description="HTH lysR-type" evidence="6">
    <location>
        <begin position="3"/>
        <end position="60"/>
    </location>
</feature>
<keyword evidence="3" id="KW-0238">DNA-binding</keyword>
<reference evidence="8" key="1">
    <citation type="submission" date="2018-03" db="EMBL/GenBank/DDBJ databases">
        <authorList>
            <person name="Rodrigo-Torres L."/>
            <person name="Arahal R. D."/>
            <person name="Lucena T."/>
        </authorList>
    </citation>
    <scope>NUCLEOTIDE SEQUENCE [LARGE SCALE GENOMIC DNA]</scope>
    <source>
        <strain evidence="8">CECT 8871</strain>
    </source>
</reference>
<dbReference type="GO" id="GO:0032993">
    <property type="term" value="C:protein-DNA complex"/>
    <property type="evidence" value="ECO:0007669"/>
    <property type="project" value="TreeGrafter"/>
</dbReference>
<dbReference type="InterPro" id="IPR036388">
    <property type="entry name" value="WH-like_DNA-bd_sf"/>
</dbReference>
<dbReference type="EMBL" id="OMOJ01000004">
    <property type="protein sequence ID" value="SPF80428.1"/>
    <property type="molecule type" value="Genomic_DNA"/>
</dbReference>
<evidence type="ECO:0000313" key="8">
    <source>
        <dbReference type="Proteomes" id="UP000244904"/>
    </source>
</evidence>
<dbReference type="RefSeq" id="WP_108886290.1">
    <property type="nucleotide sequence ID" value="NZ_OMOJ01000004.1"/>
</dbReference>
<dbReference type="GO" id="GO:0003677">
    <property type="term" value="F:DNA binding"/>
    <property type="evidence" value="ECO:0007669"/>
    <property type="project" value="UniProtKB-KW"/>
</dbReference>
<sequence>MTISLKQLTYFKAVADQQNFRRAAEMCHVTQPALSVQIQELERTLGAPLIERTPRAAILTPLGREVLEVAERVLRDVGRLQQQAEDRRGVGRTLRLGVIPTIAPYFLPEALAALRSEDVALDVEVTEGKTDRVLSHLAQGELDAVVMALPVDPEGFAAVPLFEDRFLLAGSAARLDALNVSRLRPEMLSGSQLMLLEDGHCLTDQALEVCGRERTGRINMGASSLATLSRLVGAGFGLTLLPELAVPTERLATPEMRLVRFSDPQPFRQIGLVRRATSSQSDWFTALAARFAEVGQGLVNQARADI</sequence>
<organism evidence="7 8">
    <name type="scientific">Pseudoprimorskyibacter insulae</name>
    <dbReference type="NCBI Taxonomy" id="1695997"/>
    <lineage>
        <taxon>Bacteria</taxon>
        <taxon>Pseudomonadati</taxon>
        <taxon>Pseudomonadota</taxon>
        <taxon>Alphaproteobacteria</taxon>
        <taxon>Rhodobacterales</taxon>
        <taxon>Paracoccaceae</taxon>
        <taxon>Pseudoprimorskyibacter</taxon>
    </lineage>
</organism>
<dbReference type="AlphaFoldDB" id="A0A2R8AWR4"/>
<evidence type="ECO:0000256" key="5">
    <source>
        <dbReference type="ARBA" id="ARBA00023163"/>
    </source>
</evidence>
<dbReference type="Proteomes" id="UP000244904">
    <property type="component" value="Unassembled WGS sequence"/>
</dbReference>
<dbReference type="GO" id="GO:0003700">
    <property type="term" value="F:DNA-binding transcription factor activity"/>
    <property type="evidence" value="ECO:0007669"/>
    <property type="project" value="InterPro"/>
</dbReference>
<accession>A0A2R8AWR4</accession>
<dbReference type="SUPFAM" id="SSF53850">
    <property type="entry name" value="Periplasmic binding protein-like II"/>
    <property type="match status" value="1"/>
</dbReference>
<evidence type="ECO:0000256" key="3">
    <source>
        <dbReference type="ARBA" id="ARBA00023125"/>
    </source>
</evidence>
<dbReference type="PRINTS" id="PR00039">
    <property type="entry name" value="HTHLYSR"/>
</dbReference>
<dbReference type="SUPFAM" id="SSF46785">
    <property type="entry name" value="Winged helix' DNA-binding domain"/>
    <property type="match status" value="1"/>
</dbReference>
<keyword evidence="2" id="KW-0805">Transcription regulation</keyword>
<evidence type="ECO:0000313" key="7">
    <source>
        <dbReference type="EMBL" id="SPF80428.1"/>
    </source>
</evidence>
<evidence type="ECO:0000256" key="4">
    <source>
        <dbReference type="ARBA" id="ARBA00023159"/>
    </source>
</evidence>
<dbReference type="InterPro" id="IPR036390">
    <property type="entry name" value="WH_DNA-bd_sf"/>
</dbReference>
<dbReference type="Pfam" id="PF03466">
    <property type="entry name" value="LysR_substrate"/>
    <property type="match status" value="1"/>
</dbReference>
<name>A0A2R8AWR4_9RHOB</name>
<dbReference type="InterPro" id="IPR000847">
    <property type="entry name" value="LysR_HTH_N"/>
</dbReference>
<keyword evidence="5" id="KW-0804">Transcription</keyword>
<dbReference type="PROSITE" id="PS50931">
    <property type="entry name" value="HTH_LYSR"/>
    <property type="match status" value="1"/>
</dbReference>
<dbReference type="Pfam" id="PF00126">
    <property type="entry name" value="HTH_1"/>
    <property type="match status" value="1"/>
</dbReference>
<keyword evidence="4" id="KW-0010">Activator</keyword>
<keyword evidence="8" id="KW-1185">Reference proteome</keyword>
<proteinExistence type="inferred from homology"/>
<dbReference type="OrthoDB" id="9775392at2"/>
<dbReference type="CDD" id="cd08411">
    <property type="entry name" value="PBP2_OxyR"/>
    <property type="match status" value="1"/>
</dbReference>
<gene>
    <name evidence="7" type="primary">oxyR_1</name>
    <name evidence="7" type="ORF">PRI8871_02234</name>
</gene>
<dbReference type="PANTHER" id="PTHR30346:SF26">
    <property type="entry name" value="HYDROGEN PEROXIDE-INDUCIBLE GENES ACTIVATOR"/>
    <property type="match status" value="1"/>
</dbReference>
<dbReference type="FunFam" id="1.10.10.10:FF:000001">
    <property type="entry name" value="LysR family transcriptional regulator"/>
    <property type="match status" value="1"/>
</dbReference>
<evidence type="ECO:0000259" key="6">
    <source>
        <dbReference type="PROSITE" id="PS50931"/>
    </source>
</evidence>
<evidence type="ECO:0000256" key="1">
    <source>
        <dbReference type="ARBA" id="ARBA00009437"/>
    </source>
</evidence>
<comment type="similarity">
    <text evidence="1">Belongs to the LysR transcriptional regulatory family.</text>
</comment>